<keyword evidence="7" id="KW-1185">Reference proteome</keyword>
<name>A0A6M8UFE5_9GAMM</name>
<dbReference type="InterPro" id="IPR000847">
    <property type="entry name" value="LysR_HTH_N"/>
</dbReference>
<feature type="domain" description="HTH lysR-type" evidence="5">
    <location>
        <begin position="1"/>
        <end position="58"/>
    </location>
</feature>
<dbReference type="PANTHER" id="PTHR30419:SF8">
    <property type="entry name" value="NITROGEN ASSIMILATION TRANSCRIPTIONAL ACTIVATOR-RELATED"/>
    <property type="match status" value="1"/>
</dbReference>
<dbReference type="Proteomes" id="UP000505325">
    <property type="component" value="Chromosome"/>
</dbReference>
<dbReference type="GO" id="GO:0005829">
    <property type="term" value="C:cytosol"/>
    <property type="evidence" value="ECO:0007669"/>
    <property type="project" value="TreeGrafter"/>
</dbReference>
<dbReference type="RefSeq" id="WP_173635179.1">
    <property type="nucleotide sequence ID" value="NZ_CP054212.1"/>
</dbReference>
<dbReference type="InterPro" id="IPR036388">
    <property type="entry name" value="WH-like_DNA-bd_sf"/>
</dbReference>
<dbReference type="InterPro" id="IPR036390">
    <property type="entry name" value="WH_DNA-bd_sf"/>
</dbReference>
<evidence type="ECO:0000256" key="3">
    <source>
        <dbReference type="ARBA" id="ARBA00023125"/>
    </source>
</evidence>
<dbReference type="GO" id="GO:0003700">
    <property type="term" value="F:DNA-binding transcription factor activity"/>
    <property type="evidence" value="ECO:0007669"/>
    <property type="project" value="InterPro"/>
</dbReference>
<protein>
    <submittedName>
        <fullName evidence="6">DNA-binding transcriptional dual regulator</fullName>
    </submittedName>
</protein>
<dbReference type="PANTHER" id="PTHR30419">
    <property type="entry name" value="HTH-TYPE TRANSCRIPTIONAL REGULATOR YBHD"/>
    <property type="match status" value="1"/>
</dbReference>
<dbReference type="NCBIfam" id="NF008416">
    <property type="entry name" value="PRK11242.1"/>
    <property type="match status" value="1"/>
</dbReference>
<dbReference type="InterPro" id="IPR005119">
    <property type="entry name" value="LysR_subst-bd"/>
</dbReference>
<dbReference type="Gene3D" id="3.40.190.290">
    <property type="match status" value="1"/>
</dbReference>
<keyword evidence="3 6" id="KW-0238">DNA-binding</keyword>
<evidence type="ECO:0000313" key="7">
    <source>
        <dbReference type="Proteomes" id="UP000505325"/>
    </source>
</evidence>
<evidence type="ECO:0000256" key="4">
    <source>
        <dbReference type="ARBA" id="ARBA00023163"/>
    </source>
</evidence>
<comment type="similarity">
    <text evidence="1">Belongs to the LysR transcriptional regulatory family.</text>
</comment>
<gene>
    <name evidence="6" type="ORF">PMPD1_3384</name>
</gene>
<accession>A0A6M8UFE5</accession>
<dbReference type="Gene3D" id="1.10.10.10">
    <property type="entry name" value="Winged helix-like DNA-binding domain superfamily/Winged helix DNA-binding domain"/>
    <property type="match status" value="1"/>
</dbReference>
<evidence type="ECO:0000313" key="6">
    <source>
        <dbReference type="EMBL" id="QKJ88304.1"/>
    </source>
</evidence>
<dbReference type="SUPFAM" id="SSF53850">
    <property type="entry name" value="Periplasmic binding protein-like II"/>
    <property type="match status" value="1"/>
</dbReference>
<dbReference type="GO" id="GO:0003677">
    <property type="term" value="F:DNA binding"/>
    <property type="evidence" value="ECO:0007669"/>
    <property type="project" value="UniProtKB-KW"/>
</dbReference>
<sequence length="291" mass="33158">MLLRYIRYFLAVAEQENFTRAAERLHISQPTLSQQIRQLETLLDTPLFDRSGRKIQLTDAGKVWERYARQAIRELDDGMRAIHDVEDLHRGFLSLAITPTFTTYLAAPLVQRFHERYPGIRINLTEMMQSEIEKQIGEDKIDLGIAFTPAQFTDLDTTVIFQEELAVMVGKHHPLAQRAQPLSLEDFSQLSFILLSDGFATRQHINDYCSRHHIGLRVVIETNAMNAVEEIVSNSLLATILPEPVAAQRQQLVAVPLAIPLPGRDVILMQRRNGWHSAATRAFIHLMTEGK</sequence>
<keyword evidence="4" id="KW-0804">Transcription</keyword>
<dbReference type="FunFam" id="1.10.10.10:FF:000001">
    <property type="entry name" value="LysR family transcriptional regulator"/>
    <property type="match status" value="1"/>
</dbReference>
<dbReference type="KEGG" id="pmak:PMPD1_3384"/>
<reference evidence="6 7" key="1">
    <citation type="submission" date="2020-06" db="EMBL/GenBank/DDBJ databases">
        <title>Genome sequence of Paramixta manurensis strain PD-1.</title>
        <authorList>
            <person name="Lee C.W."/>
            <person name="Kim J."/>
        </authorList>
    </citation>
    <scope>NUCLEOTIDE SEQUENCE [LARGE SCALE GENOMIC DNA]</scope>
    <source>
        <strain evidence="6 7">PD-1</strain>
    </source>
</reference>
<evidence type="ECO:0000259" key="5">
    <source>
        <dbReference type="PROSITE" id="PS50931"/>
    </source>
</evidence>
<dbReference type="PROSITE" id="PS50931">
    <property type="entry name" value="HTH_LYSR"/>
    <property type="match status" value="1"/>
</dbReference>
<dbReference type="Pfam" id="PF03466">
    <property type="entry name" value="LysR_substrate"/>
    <property type="match status" value="1"/>
</dbReference>
<dbReference type="Pfam" id="PF00126">
    <property type="entry name" value="HTH_1"/>
    <property type="match status" value="1"/>
</dbReference>
<dbReference type="EMBL" id="CP054212">
    <property type="protein sequence ID" value="QKJ88304.1"/>
    <property type="molecule type" value="Genomic_DNA"/>
</dbReference>
<dbReference type="InterPro" id="IPR050950">
    <property type="entry name" value="HTH-type_LysR_regulators"/>
</dbReference>
<dbReference type="AlphaFoldDB" id="A0A6M8UFE5"/>
<dbReference type="PRINTS" id="PR00039">
    <property type="entry name" value="HTHLYSR"/>
</dbReference>
<proteinExistence type="inferred from homology"/>
<keyword evidence="2" id="KW-0805">Transcription regulation</keyword>
<evidence type="ECO:0000256" key="2">
    <source>
        <dbReference type="ARBA" id="ARBA00023015"/>
    </source>
</evidence>
<evidence type="ECO:0000256" key="1">
    <source>
        <dbReference type="ARBA" id="ARBA00009437"/>
    </source>
</evidence>
<organism evidence="6 7">
    <name type="scientific">Paramixta manurensis</name>
    <dbReference type="NCBI Taxonomy" id="2740817"/>
    <lineage>
        <taxon>Bacteria</taxon>
        <taxon>Pseudomonadati</taxon>
        <taxon>Pseudomonadota</taxon>
        <taxon>Gammaproteobacteria</taxon>
        <taxon>Enterobacterales</taxon>
        <taxon>Erwiniaceae</taxon>
        <taxon>Paramixta</taxon>
    </lineage>
</organism>
<dbReference type="SUPFAM" id="SSF46785">
    <property type="entry name" value="Winged helix' DNA-binding domain"/>
    <property type="match status" value="1"/>
</dbReference>